<keyword evidence="2" id="KW-0812">Transmembrane</keyword>
<proteinExistence type="predicted"/>
<dbReference type="AlphaFoldDB" id="A0A0G4I446"/>
<reference evidence="3" key="1">
    <citation type="submission" date="2014-11" db="EMBL/GenBank/DDBJ databases">
        <authorList>
            <person name="Otto D Thomas"/>
            <person name="Naeem Raeece"/>
        </authorList>
    </citation>
    <scope>NUCLEOTIDE SEQUENCE</scope>
</reference>
<feature type="transmembrane region" description="Helical" evidence="2">
    <location>
        <begin position="76"/>
        <end position="95"/>
    </location>
</feature>
<keyword evidence="2" id="KW-0472">Membrane</keyword>
<evidence type="ECO:0000313" key="3">
    <source>
        <dbReference type="EMBL" id="CEM51654.1"/>
    </source>
</evidence>
<feature type="region of interest" description="Disordered" evidence="1">
    <location>
        <begin position="141"/>
        <end position="186"/>
    </location>
</feature>
<gene>
    <name evidence="3" type="ORF">Cvel_10766</name>
</gene>
<feature type="transmembrane region" description="Helical" evidence="2">
    <location>
        <begin position="101"/>
        <end position="120"/>
    </location>
</feature>
<accession>A0A0G4I446</accession>
<organism evidence="3">
    <name type="scientific">Chromera velia CCMP2878</name>
    <dbReference type="NCBI Taxonomy" id="1169474"/>
    <lineage>
        <taxon>Eukaryota</taxon>
        <taxon>Sar</taxon>
        <taxon>Alveolata</taxon>
        <taxon>Colpodellida</taxon>
        <taxon>Chromeraceae</taxon>
        <taxon>Chromera</taxon>
    </lineage>
</organism>
<feature type="transmembrane region" description="Helical" evidence="2">
    <location>
        <begin position="37"/>
        <end position="55"/>
    </location>
</feature>
<name>A0A0G4I446_9ALVE</name>
<evidence type="ECO:0000256" key="2">
    <source>
        <dbReference type="SAM" id="Phobius"/>
    </source>
</evidence>
<keyword evidence="2" id="KW-1133">Transmembrane helix</keyword>
<dbReference type="VEuPathDB" id="CryptoDB:Cvel_10766"/>
<protein>
    <submittedName>
        <fullName evidence="3">Uncharacterized protein</fullName>
    </submittedName>
</protein>
<dbReference type="EMBL" id="CDMZ01005011">
    <property type="protein sequence ID" value="CEM51654.1"/>
    <property type="molecule type" value="Genomic_DNA"/>
</dbReference>
<evidence type="ECO:0000256" key="1">
    <source>
        <dbReference type="SAM" id="MobiDB-lite"/>
    </source>
</evidence>
<sequence length="186" mass="18061">MGSRPSKAERAASAAGGVTGMAAGGVSGYFTTGGQPVAALTGAGAGATVGTAAGAMTGKYVDAKLKEQRWSDEARVSAAVVAGGCAGAVAGGAAGVVGGGAVAAVGAISGTAMAVSTTAYNSPGRTKSARDKGPVRISQVAVTQSKRNVSQKSPQKSKKNSQGGCCPMWGKPKNKRADSNWSLWGG</sequence>
<feature type="transmembrane region" description="Helical" evidence="2">
    <location>
        <begin position="12"/>
        <end position="31"/>
    </location>
</feature>